<reference evidence="2 3" key="1">
    <citation type="submission" date="2019-03" db="EMBL/GenBank/DDBJ databases">
        <title>WGS assembly of Setaria viridis.</title>
        <authorList>
            <person name="Huang P."/>
            <person name="Jenkins J."/>
            <person name="Grimwood J."/>
            <person name="Barry K."/>
            <person name="Healey A."/>
            <person name="Mamidi S."/>
            <person name="Sreedasyam A."/>
            <person name="Shu S."/>
            <person name="Feldman M."/>
            <person name="Wu J."/>
            <person name="Yu Y."/>
            <person name="Chen C."/>
            <person name="Johnson J."/>
            <person name="Rokhsar D."/>
            <person name="Baxter I."/>
            <person name="Schmutz J."/>
            <person name="Brutnell T."/>
            <person name="Kellogg E."/>
        </authorList>
    </citation>
    <scope>NUCLEOTIDE SEQUENCE [LARGE SCALE GENOMIC DNA]</scope>
    <source>
        <strain evidence="3">cv. A10</strain>
    </source>
</reference>
<protein>
    <submittedName>
        <fullName evidence="2">Uncharacterized protein</fullName>
    </submittedName>
</protein>
<evidence type="ECO:0000313" key="3">
    <source>
        <dbReference type="Proteomes" id="UP000298652"/>
    </source>
</evidence>
<dbReference type="EMBL" id="CM016554">
    <property type="protein sequence ID" value="TKW27849.1"/>
    <property type="molecule type" value="Genomic_DNA"/>
</dbReference>
<feature type="region of interest" description="Disordered" evidence="1">
    <location>
        <begin position="1"/>
        <end position="57"/>
    </location>
</feature>
<gene>
    <name evidence="2" type="ORF">SEVIR_3G284700v2</name>
</gene>
<evidence type="ECO:0000313" key="2">
    <source>
        <dbReference type="EMBL" id="TKW27849.1"/>
    </source>
</evidence>
<organism evidence="2 3">
    <name type="scientific">Setaria viridis</name>
    <name type="common">Green bristlegrass</name>
    <name type="synonym">Setaria italica subsp. viridis</name>
    <dbReference type="NCBI Taxonomy" id="4556"/>
    <lineage>
        <taxon>Eukaryota</taxon>
        <taxon>Viridiplantae</taxon>
        <taxon>Streptophyta</taxon>
        <taxon>Embryophyta</taxon>
        <taxon>Tracheophyta</taxon>
        <taxon>Spermatophyta</taxon>
        <taxon>Magnoliopsida</taxon>
        <taxon>Liliopsida</taxon>
        <taxon>Poales</taxon>
        <taxon>Poaceae</taxon>
        <taxon>PACMAD clade</taxon>
        <taxon>Panicoideae</taxon>
        <taxon>Panicodae</taxon>
        <taxon>Paniceae</taxon>
        <taxon>Cenchrinae</taxon>
        <taxon>Setaria</taxon>
    </lineage>
</organism>
<dbReference type="Gramene" id="TKW27849">
    <property type="protein sequence ID" value="TKW27849"/>
    <property type="gene ID" value="SEVIR_3G284700v2"/>
</dbReference>
<dbReference type="AlphaFoldDB" id="A0A4U6VJY5"/>
<dbReference type="Gramene" id="TKW27848">
    <property type="protein sequence ID" value="TKW27848"/>
    <property type="gene ID" value="SEVIR_3G284700v2"/>
</dbReference>
<keyword evidence="3" id="KW-1185">Reference proteome</keyword>
<feature type="compositionally biased region" description="Basic residues" evidence="1">
    <location>
        <begin position="34"/>
        <end position="51"/>
    </location>
</feature>
<name>A0A4U6VJY5_SETVI</name>
<dbReference type="Proteomes" id="UP000298652">
    <property type="component" value="Chromosome 3"/>
</dbReference>
<sequence length="119" mass="13515">MSSQAYPDGGETARPLSPIHPSIPIQPDGEAERGRRRRRAPHMFAHRGRTRRSGEVAYSRQVEQKLECWREDPGGDADEQLPRVIENKRLLVLGLRAKSTNYETYGARANPSKLIHARM</sequence>
<dbReference type="EMBL" id="CM016554">
    <property type="protein sequence ID" value="TKW27848.1"/>
    <property type="molecule type" value="Genomic_DNA"/>
</dbReference>
<accession>A0A4U6VJY5</accession>
<proteinExistence type="predicted"/>
<evidence type="ECO:0000256" key="1">
    <source>
        <dbReference type="SAM" id="MobiDB-lite"/>
    </source>
</evidence>